<dbReference type="SUPFAM" id="SSF54427">
    <property type="entry name" value="NTF2-like"/>
    <property type="match status" value="1"/>
</dbReference>
<keyword evidence="4" id="KW-1185">Reference proteome</keyword>
<name>A0A6N8HE95_9FLAO</name>
<dbReference type="Pfam" id="PF14534">
    <property type="entry name" value="DUF4440"/>
    <property type="match status" value="1"/>
</dbReference>
<evidence type="ECO:0000313" key="4">
    <source>
        <dbReference type="Proteomes" id="UP000433945"/>
    </source>
</evidence>
<evidence type="ECO:0000259" key="2">
    <source>
        <dbReference type="Pfam" id="PF14534"/>
    </source>
</evidence>
<dbReference type="OrthoDB" id="1357763at2"/>
<comment type="caution">
    <text evidence="3">The sequence shown here is derived from an EMBL/GenBank/DDBJ whole genome shotgun (WGS) entry which is preliminary data.</text>
</comment>
<feature type="signal peptide" evidence="1">
    <location>
        <begin position="1"/>
        <end position="18"/>
    </location>
</feature>
<dbReference type="RefSeq" id="WP_157482077.1">
    <property type="nucleotide sequence ID" value="NZ_WOWP01000016.1"/>
</dbReference>
<sequence length="159" mass="18157">MKKLIILIAALTTGIVTAQDKFPETQKELEAKIITLDSLAFEAYNTCDLEKSRTFFTDDVEFYHDKGGISKGCDKLMESMRKHICNGSQKILRKPVLSTFEVYPMIGYGAILTGDHEFYIVENGVERKTGTAKFTHLWLLENGKWKMSRILSYEHKPAE</sequence>
<dbReference type="EMBL" id="WOWP01000016">
    <property type="protein sequence ID" value="MUV03127.1"/>
    <property type="molecule type" value="Genomic_DNA"/>
</dbReference>
<organism evidence="3 4">
    <name type="scientific">Flavobacterium rakeshii</name>
    <dbReference type="NCBI Taxonomy" id="1038845"/>
    <lineage>
        <taxon>Bacteria</taxon>
        <taxon>Pseudomonadati</taxon>
        <taxon>Bacteroidota</taxon>
        <taxon>Flavobacteriia</taxon>
        <taxon>Flavobacteriales</taxon>
        <taxon>Flavobacteriaceae</taxon>
        <taxon>Flavobacterium</taxon>
    </lineage>
</organism>
<dbReference type="Proteomes" id="UP000433945">
    <property type="component" value="Unassembled WGS sequence"/>
</dbReference>
<dbReference type="InterPro" id="IPR032710">
    <property type="entry name" value="NTF2-like_dom_sf"/>
</dbReference>
<evidence type="ECO:0000256" key="1">
    <source>
        <dbReference type="SAM" id="SignalP"/>
    </source>
</evidence>
<accession>A0A6N8HE95</accession>
<dbReference type="AlphaFoldDB" id="A0A6N8HE95"/>
<dbReference type="InterPro" id="IPR027843">
    <property type="entry name" value="DUF4440"/>
</dbReference>
<proteinExistence type="predicted"/>
<keyword evidence="1" id="KW-0732">Signal</keyword>
<dbReference type="Gene3D" id="3.10.450.50">
    <property type="match status" value="1"/>
</dbReference>
<feature type="chain" id="PRO_5027116652" evidence="1">
    <location>
        <begin position="19"/>
        <end position="159"/>
    </location>
</feature>
<gene>
    <name evidence="3" type="ORF">GN157_05335</name>
</gene>
<feature type="domain" description="DUF4440" evidence="2">
    <location>
        <begin position="35"/>
        <end position="147"/>
    </location>
</feature>
<protein>
    <submittedName>
        <fullName evidence="3">DUF4440 domain-containing protein</fullName>
    </submittedName>
</protein>
<reference evidence="3 4" key="1">
    <citation type="submission" date="2019-12" db="EMBL/GenBank/DDBJ databases">
        <authorList>
            <person name="Sun J.-Q."/>
        </authorList>
    </citation>
    <scope>NUCLEOTIDE SEQUENCE [LARGE SCALE GENOMIC DNA]</scope>
    <source>
        <strain evidence="3 4">JCM 17928</strain>
    </source>
</reference>
<evidence type="ECO:0000313" key="3">
    <source>
        <dbReference type="EMBL" id="MUV03127.1"/>
    </source>
</evidence>